<dbReference type="OrthoDB" id="571684at2"/>
<dbReference type="InterPro" id="IPR013786">
    <property type="entry name" value="AcylCoA_DH/ox_N"/>
</dbReference>
<keyword evidence="5" id="KW-0560">Oxidoreductase</keyword>
<evidence type="ECO:0000313" key="9">
    <source>
        <dbReference type="Proteomes" id="UP000216339"/>
    </source>
</evidence>
<dbReference type="Proteomes" id="UP000216339">
    <property type="component" value="Unassembled WGS sequence"/>
</dbReference>
<dbReference type="PANTHER" id="PTHR48083:SF37">
    <property type="entry name" value="DEHYDROGENASE, PUTATIVE-RELATED"/>
    <property type="match status" value="1"/>
</dbReference>
<dbReference type="GO" id="GO:0003995">
    <property type="term" value="F:acyl-CoA dehydrogenase activity"/>
    <property type="evidence" value="ECO:0007669"/>
    <property type="project" value="TreeGrafter"/>
</dbReference>
<dbReference type="Pfam" id="PF00441">
    <property type="entry name" value="Acyl-CoA_dh_1"/>
    <property type="match status" value="1"/>
</dbReference>
<reference evidence="8 9" key="1">
    <citation type="submission" date="2016-11" db="EMBL/GenBank/DDBJ databases">
        <title>Study of marine rhodopsin-containing bacteria.</title>
        <authorList>
            <person name="Yoshizawa S."/>
            <person name="Kumagai Y."/>
            <person name="Kogure K."/>
        </authorList>
    </citation>
    <scope>NUCLEOTIDE SEQUENCE [LARGE SCALE GENOMIC DNA]</scope>
    <source>
        <strain evidence="8 9">SAORIC-28</strain>
    </source>
</reference>
<dbReference type="InterPro" id="IPR046373">
    <property type="entry name" value="Acyl-CoA_Oxase/DH_mid-dom_sf"/>
</dbReference>
<dbReference type="Gene3D" id="1.10.540.10">
    <property type="entry name" value="Acyl-CoA dehydrogenase/oxidase, N-terminal domain"/>
    <property type="match status" value="1"/>
</dbReference>
<evidence type="ECO:0000313" key="8">
    <source>
        <dbReference type="EMBL" id="PAP75847.1"/>
    </source>
</evidence>
<keyword evidence="3" id="KW-0285">Flavoprotein</keyword>
<dbReference type="Pfam" id="PF02771">
    <property type="entry name" value="Acyl-CoA_dh_N"/>
    <property type="match status" value="1"/>
</dbReference>
<evidence type="ECO:0000259" key="7">
    <source>
        <dbReference type="Pfam" id="PF02771"/>
    </source>
</evidence>
<dbReference type="AlphaFoldDB" id="A0A271IXN6"/>
<feature type="domain" description="Acyl-CoA dehydrogenase/oxidase C-terminal" evidence="6">
    <location>
        <begin position="243"/>
        <end position="354"/>
    </location>
</feature>
<sequence length="383" mass="40414">MTPLPTLSLGGDGQAAPWADALSAAREVAEIAAAHAEADDRPGGFPEAGLAALRETGLLAAPLPPVRGGLGLGTARGSDHALYLALAEVGRGSLPLGRVWEGHVNALVLIEAYGIDAQKARWAADARDGHLFGVWNTEIPGDGVRYVRDGERVRVEGAKTFATGGAFVTRPLVPGALNDGWQMAVLPTDDLDVEDQPEWWRAEGMRASRSGRVDFSGAEVAADCLLGQPGDYLREPLFTGGSVRFAAVQLGGAQALADAAVAYLADLGRTEHPVQQVRLGEIATRLETGRLWLLGASRLADADADAVRAYAQMARTTVERVCLDVLERTDRAVGARGLGRPGVLERVGRDLRLYLRQPDPDGALAQAGAFSVAERRPTLGSDL</sequence>
<dbReference type="InterPro" id="IPR036250">
    <property type="entry name" value="AcylCo_DH-like_C"/>
</dbReference>
<dbReference type="GO" id="GO:0005737">
    <property type="term" value="C:cytoplasm"/>
    <property type="evidence" value="ECO:0007669"/>
    <property type="project" value="TreeGrafter"/>
</dbReference>
<comment type="similarity">
    <text evidence="2">Belongs to the acyl-CoA dehydrogenase family.</text>
</comment>
<proteinExistence type="inferred from homology"/>
<dbReference type="SUPFAM" id="SSF56645">
    <property type="entry name" value="Acyl-CoA dehydrogenase NM domain-like"/>
    <property type="match status" value="1"/>
</dbReference>
<dbReference type="InterPro" id="IPR050741">
    <property type="entry name" value="Acyl-CoA_dehydrogenase"/>
</dbReference>
<dbReference type="GO" id="GO:0050660">
    <property type="term" value="F:flavin adenine dinucleotide binding"/>
    <property type="evidence" value="ECO:0007669"/>
    <property type="project" value="InterPro"/>
</dbReference>
<dbReference type="Gene3D" id="2.40.110.10">
    <property type="entry name" value="Butyryl-CoA Dehydrogenase, subunit A, domain 2"/>
    <property type="match status" value="1"/>
</dbReference>
<evidence type="ECO:0008006" key="10">
    <source>
        <dbReference type="Google" id="ProtNLM"/>
    </source>
</evidence>
<gene>
    <name evidence="8" type="ORF">BSZ37_05010</name>
</gene>
<dbReference type="Gene3D" id="1.20.140.10">
    <property type="entry name" value="Butyryl-CoA Dehydrogenase, subunit A, domain 3"/>
    <property type="match status" value="1"/>
</dbReference>
<dbReference type="InterPro" id="IPR037069">
    <property type="entry name" value="AcylCoA_DH/ox_N_sf"/>
</dbReference>
<protein>
    <recommendedName>
        <fullName evidence="10">Acyl-CoA dehydrogenase</fullName>
    </recommendedName>
</protein>
<dbReference type="PANTHER" id="PTHR48083">
    <property type="entry name" value="MEDIUM-CHAIN SPECIFIC ACYL-COA DEHYDROGENASE, MITOCHONDRIAL-RELATED"/>
    <property type="match status" value="1"/>
</dbReference>
<dbReference type="EMBL" id="MQWD01000001">
    <property type="protein sequence ID" value="PAP75847.1"/>
    <property type="molecule type" value="Genomic_DNA"/>
</dbReference>
<comment type="cofactor">
    <cofactor evidence="1">
        <name>FAD</name>
        <dbReference type="ChEBI" id="CHEBI:57692"/>
    </cofactor>
</comment>
<name>A0A271IXN6_9BACT</name>
<organism evidence="8 9">
    <name type="scientific">Rubrivirga marina</name>
    <dbReference type="NCBI Taxonomy" id="1196024"/>
    <lineage>
        <taxon>Bacteria</taxon>
        <taxon>Pseudomonadati</taxon>
        <taxon>Rhodothermota</taxon>
        <taxon>Rhodothermia</taxon>
        <taxon>Rhodothermales</taxon>
        <taxon>Rubricoccaceae</taxon>
        <taxon>Rubrivirga</taxon>
    </lineage>
</organism>
<comment type="caution">
    <text evidence="8">The sequence shown here is derived from an EMBL/GenBank/DDBJ whole genome shotgun (WGS) entry which is preliminary data.</text>
</comment>
<dbReference type="SUPFAM" id="SSF47203">
    <property type="entry name" value="Acyl-CoA dehydrogenase C-terminal domain-like"/>
    <property type="match status" value="1"/>
</dbReference>
<keyword evidence="9" id="KW-1185">Reference proteome</keyword>
<accession>A0A271IXN6</accession>
<evidence type="ECO:0000256" key="2">
    <source>
        <dbReference type="ARBA" id="ARBA00009347"/>
    </source>
</evidence>
<evidence type="ECO:0000256" key="3">
    <source>
        <dbReference type="ARBA" id="ARBA00022630"/>
    </source>
</evidence>
<dbReference type="RefSeq" id="WP_095509488.1">
    <property type="nucleotide sequence ID" value="NZ_MQWD01000001.1"/>
</dbReference>
<evidence type="ECO:0000256" key="5">
    <source>
        <dbReference type="ARBA" id="ARBA00023002"/>
    </source>
</evidence>
<evidence type="ECO:0000256" key="4">
    <source>
        <dbReference type="ARBA" id="ARBA00022827"/>
    </source>
</evidence>
<keyword evidence="4" id="KW-0274">FAD</keyword>
<dbReference type="InterPro" id="IPR009100">
    <property type="entry name" value="AcylCoA_DH/oxidase_NM_dom_sf"/>
</dbReference>
<feature type="domain" description="Acyl-CoA dehydrogenase/oxidase N-terminal" evidence="7">
    <location>
        <begin position="29"/>
        <end position="125"/>
    </location>
</feature>
<dbReference type="GO" id="GO:0033539">
    <property type="term" value="P:fatty acid beta-oxidation using acyl-CoA dehydrogenase"/>
    <property type="evidence" value="ECO:0007669"/>
    <property type="project" value="TreeGrafter"/>
</dbReference>
<dbReference type="InterPro" id="IPR009075">
    <property type="entry name" value="AcylCo_DH/oxidase_C"/>
</dbReference>
<evidence type="ECO:0000259" key="6">
    <source>
        <dbReference type="Pfam" id="PF00441"/>
    </source>
</evidence>
<evidence type="ECO:0000256" key="1">
    <source>
        <dbReference type="ARBA" id="ARBA00001974"/>
    </source>
</evidence>